<organism evidence="1">
    <name type="scientific">mine drainage metagenome</name>
    <dbReference type="NCBI Taxonomy" id="410659"/>
    <lineage>
        <taxon>unclassified sequences</taxon>
        <taxon>metagenomes</taxon>
        <taxon>ecological metagenomes</taxon>
    </lineage>
</organism>
<dbReference type="EMBL" id="MLJW01003840">
    <property type="protein sequence ID" value="OIQ71197.1"/>
    <property type="molecule type" value="Genomic_DNA"/>
</dbReference>
<comment type="caution">
    <text evidence="1">The sequence shown here is derived from an EMBL/GenBank/DDBJ whole genome shotgun (WGS) entry which is preliminary data.</text>
</comment>
<proteinExistence type="predicted"/>
<evidence type="ECO:0000313" key="1">
    <source>
        <dbReference type="EMBL" id="OIQ71197.1"/>
    </source>
</evidence>
<accession>A0A1J5Q5J2</accession>
<dbReference type="AlphaFoldDB" id="A0A1J5Q5J2"/>
<gene>
    <name evidence="1" type="ORF">GALL_471870</name>
</gene>
<reference evidence="1" key="1">
    <citation type="submission" date="2016-10" db="EMBL/GenBank/DDBJ databases">
        <title>Sequence of Gallionella enrichment culture.</title>
        <authorList>
            <person name="Poehlein A."/>
            <person name="Muehling M."/>
            <person name="Daniel R."/>
        </authorList>
    </citation>
    <scope>NUCLEOTIDE SEQUENCE</scope>
</reference>
<protein>
    <submittedName>
        <fullName evidence="1">Uncharacterized protein</fullName>
    </submittedName>
</protein>
<dbReference type="Gene3D" id="3.40.30.120">
    <property type="match status" value="1"/>
</dbReference>
<sequence length="79" mass="8424">MGPEFGLLRLNSAVEVAALELAARDRGVPLKVLDAEQPAAANFYSGLVLSPPDLRGAWRGDKLPVDRLALIDQIRGASN</sequence>
<name>A0A1J5Q5J2_9ZZZZ</name>